<proteinExistence type="predicted"/>
<evidence type="ECO:0000313" key="1">
    <source>
        <dbReference type="EMBL" id="KAJ1150898.1"/>
    </source>
</evidence>
<keyword evidence="2" id="KW-1185">Reference proteome</keyword>
<comment type="caution">
    <text evidence="1">The sequence shown here is derived from an EMBL/GenBank/DDBJ whole genome shotgun (WGS) entry which is preliminary data.</text>
</comment>
<reference evidence="1" key="1">
    <citation type="journal article" date="2022" name="bioRxiv">
        <title>Sequencing and chromosome-scale assembly of the giantPleurodeles waltlgenome.</title>
        <authorList>
            <person name="Brown T."/>
            <person name="Elewa A."/>
            <person name="Iarovenko S."/>
            <person name="Subramanian E."/>
            <person name="Araus A.J."/>
            <person name="Petzold A."/>
            <person name="Susuki M."/>
            <person name="Suzuki K.-i.T."/>
            <person name="Hayashi T."/>
            <person name="Toyoda A."/>
            <person name="Oliveira C."/>
            <person name="Osipova E."/>
            <person name="Leigh N.D."/>
            <person name="Simon A."/>
            <person name="Yun M.H."/>
        </authorList>
    </citation>
    <scope>NUCLEOTIDE SEQUENCE</scope>
    <source>
        <strain evidence="1">20211129_DDA</strain>
        <tissue evidence="1">Liver</tissue>
    </source>
</reference>
<dbReference type="EMBL" id="JANPWB010000009">
    <property type="protein sequence ID" value="KAJ1150898.1"/>
    <property type="molecule type" value="Genomic_DNA"/>
</dbReference>
<dbReference type="Proteomes" id="UP001066276">
    <property type="component" value="Chromosome 5"/>
</dbReference>
<gene>
    <name evidence="1" type="ORF">NDU88_003685</name>
</gene>
<name>A0AAV7RIX6_PLEWA</name>
<organism evidence="1 2">
    <name type="scientific">Pleurodeles waltl</name>
    <name type="common">Iberian ribbed newt</name>
    <dbReference type="NCBI Taxonomy" id="8319"/>
    <lineage>
        <taxon>Eukaryota</taxon>
        <taxon>Metazoa</taxon>
        <taxon>Chordata</taxon>
        <taxon>Craniata</taxon>
        <taxon>Vertebrata</taxon>
        <taxon>Euteleostomi</taxon>
        <taxon>Amphibia</taxon>
        <taxon>Batrachia</taxon>
        <taxon>Caudata</taxon>
        <taxon>Salamandroidea</taxon>
        <taxon>Salamandridae</taxon>
        <taxon>Pleurodelinae</taxon>
        <taxon>Pleurodeles</taxon>
    </lineage>
</organism>
<evidence type="ECO:0000313" key="2">
    <source>
        <dbReference type="Proteomes" id="UP001066276"/>
    </source>
</evidence>
<dbReference type="AlphaFoldDB" id="A0AAV7RIX6"/>
<accession>A0AAV7RIX6</accession>
<protein>
    <submittedName>
        <fullName evidence="1">Uncharacterized protein</fullName>
    </submittedName>
</protein>
<sequence>MPSAFHKVPLPLRALHHPGPPTLVPFRKSFRRPAQPSIKEQIGRGASHSERGRLPGHITLGTDRRRCTAQTDPAHLSTGFLLSCPCKEGTSRKGGLVLQPTSHLRSIHVVVIREGQRDEDQAVLGSGYSMCSSAAGFHRGRS</sequence>